<dbReference type="Proteomes" id="UP001354931">
    <property type="component" value="Unassembled WGS sequence"/>
</dbReference>
<proteinExistence type="predicted"/>
<feature type="region of interest" description="Disordered" evidence="1">
    <location>
        <begin position="20"/>
        <end position="42"/>
    </location>
</feature>
<dbReference type="RefSeq" id="WP_326017751.1">
    <property type="nucleotide sequence ID" value="NZ_JAOZYC010000122.1"/>
</dbReference>
<protein>
    <submittedName>
        <fullName evidence="2">Uncharacterized protein</fullName>
    </submittedName>
</protein>
<comment type="caution">
    <text evidence="2">The sequence shown here is derived from an EMBL/GenBank/DDBJ whole genome shotgun (WGS) entry which is preliminary data.</text>
</comment>
<name>A0ABU6F694_9ACTN</name>
<evidence type="ECO:0000313" key="3">
    <source>
        <dbReference type="Proteomes" id="UP001354931"/>
    </source>
</evidence>
<sequence>MSRTSAVIEHGTRHVRLLGTTARTTARTTAEPAAHPTAHRGQ</sequence>
<evidence type="ECO:0000256" key="1">
    <source>
        <dbReference type="SAM" id="MobiDB-lite"/>
    </source>
</evidence>
<accession>A0ABU6F694</accession>
<keyword evidence="3" id="KW-1185">Reference proteome</keyword>
<gene>
    <name evidence="2" type="ORF">OKJ99_18760</name>
</gene>
<evidence type="ECO:0000313" key="2">
    <source>
        <dbReference type="EMBL" id="MEB8339536.1"/>
    </source>
</evidence>
<reference evidence="2 3" key="1">
    <citation type="submission" date="2022-10" db="EMBL/GenBank/DDBJ databases">
        <authorList>
            <person name="Xie J."/>
            <person name="Shen N."/>
        </authorList>
    </citation>
    <scope>NUCLEOTIDE SEQUENCE [LARGE SCALE GENOMIC DNA]</scope>
    <source>
        <strain evidence="2 3">YIM65594</strain>
    </source>
</reference>
<dbReference type="EMBL" id="JAOZYC010000122">
    <property type="protein sequence ID" value="MEB8339536.1"/>
    <property type="molecule type" value="Genomic_DNA"/>
</dbReference>
<organism evidence="2 3">
    <name type="scientific">Streptomyces endophyticus</name>
    <dbReference type="NCBI Taxonomy" id="714166"/>
    <lineage>
        <taxon>Bacteria</taxon>
        <taxon>Bacillati</taxon>
        <taxon>Actinomycetota</taxon>
        <taxon>Actinomycetes</taxon>
        <taxon>Kitasatosporales</taxon>
        <taxon>Streptomycetaceae</taxon>
        <taxon>Streptomyces</taxon>
    </lineage>
</organism>
<feature type="compositionally biased region" description="Low complexity" evidence="1">
    <location>
        <begin position="20"/>
        <end position="36"/>
    </location>
</feature>